<accession>A0A0M0K437</accession>
<dbReference type="InterPro" id="IPR027417">
    <property type="entry name" value="P-loop_NTPase"/>
</dbReference>
<comment type="similarity">
    <text evidence="1">Belongs to the TRAFAC class TrmE-Era-EngA-EngB-Septin-like GTPase superfamily. Septin GTPase family.</text>
</comment>
<dbReference type="EMBL" id="JWZX01001592">
    <property type="protein sequence ID" value="KOO33138.1"/>
    <property type="molecule type" value="Genomic_DNA"/>
</dbReference>
<dbReference type="Pfam" id="PF00735">
    <property type="entry name" value="Septin"/>
    <property type="match status" value="1"/>
</dbReference>
<reference evidence="5" key="1">
    <citation type="journal article" date="2015" name="PLoS Genet.">
        <title>Genome Sequence and Transcriptome Analyses of Chrysochromulina tobin: Metabolic Tools for Enhanced Algal Fitness in the Prominent Order Prymnesiales (Haptophyceae).</title>
        <authorList>
            <person name="Hovde B.T."/>
            <person name="Deodato C.R."/>
            <person name="Hunsperger H.M."/>
            <person name="Ryken S.A."/>
            <person name="Yost W."/>
            <person name="Jha R.K."/>
            <person name="Patterson J."/>
            <person name="Monnat R.J. Jr."/>
            <person name="Barlow S.B."/>
            <person name="Starkenburg S.R."/>
            <person name="Cattolico R.A."/>
        </authorList>
    </citation>
    <scope>NUCLEOTIDE SEQUENCE</scope>
    <source>
        <strain evidence="5">CCMP291</strain>
    </source>
</reference>
<proteinExistence type="inferred from homology"/>
<keyword evidence="1" id="KW-0547">Nucleotide-binding</keyword>
<feature type="non-terminal residue" evidence="4">
    <location>
        <position position="310"/>
    </location>
</feature>
<dbReference type="GO" id="GO:0005525">
    <property type="term" value="F:GTP binding"/>
    <property type="evidence" value="ECO:0007669"/>
    <property type="project" value="UniProtKB-KW"/>
</dbReference>
<keyword evidence="1" id="KW-0342">GTP-binding</keyword>
<comment type="caution">
    <text evidence="4">The sequence shown here is derived from an EMBL/GenBank/DDBJ whole genome shotgun (WGS) entry which is preliminary data.</text>
</comment>
<dbReference type="PANTHER" id="PTHR18884">
    <property type="entry name" value="SEPTIN"/>
    <property type="match status" value="1"/>
</dbReference>
<gene>
    <name evidence="4" type="ORF">Ctob_016280</name>
</gene>
<keyword evidence="2" id="KW-0175">Coiled coil</keyword>
<feature type="coiled-coil region" evidence="2">
    <location>
        <begin position="79"/>
        <end position="146"/>
    </location>
</feature>
<dbReference type="OrthoDB" id="416553at2759"/>
<evidence type="ECO:0000256" key="1">
    <source>
        <dbReference type="RuleBase" id="RU004560"/>
    </source>
</evidence>
<evidence type="ECO:0000256" key="2">
    <source>
        <dbReference type="SAM" id="Coils"/>
    </source>
</evidence>
<dbReference type="Proteomes" id="UP000037460">
    <property type="component" value="Unassembled WGS sequence"/>
</dbReference>
<name>A0A0M0K437_9EUKA</name>
<dbReference type="InterPro" id="IPR030379">
    <property type="entry name" value="G_SEPTIN_dom"/>
</dbReference>
<dbReference type="SUPFAM" id="SSF52540">
    <property type="entry name" value="P-loop containing nucleoside triphosphate hydrolases"/>
    <property type="match status" value="1"/>
</dbReference>
<protein>
    <submittedName>
        <fullName evidence="4">Cbn-unc-59 protein</fullName>
    </submittedName>
</protein>
<evidence type="ECO:0000313" key="5">
    <source>
        <dbReference type="Proteomes" id="UP000037460"/>
    </source>
</evidence>
<dbReference type="Gene3D" id="3.40.50.300">
    <property type="entry name" value="P-loop containing nucleotide triphosphate hydrolases"/>
    <property type="match status" value="1"/>
</dbReference>
<evidence type="ECO:0000313" key="4">
    <source>
        <dbReference type="EMBL" id="KOO33138.1"/>
    </source>
</evidence>
<evidence type="ECO:0000259" key="3">
    <source>
        <dbReference type="PROSITE" id="PS51719"/>
    </source>
</evidence>
<dbReference type="PROSITE" id="PS51719">
    <property type="entry name" value="G_SEPTIN"/>
    <property type="match status" value="1"/>
</dbReference>
<sequence length="310" mass="35382">MVQAFMEDAAGSAERECDAAEDADALAFKSIESFNILCVGESGLGKSTFLRDIFAHLDPTKFHEARRRVAAQRDVVHALEDAIRRNEQESRQCDDTRALQLREERVALKARRDEARAALDELRQQKRQQEQTVAQLRTEIAELEHLLCELRRRRDAEEDDEAATRIGHETTEVSCRLIKEMPLFEGSRHGLDVTLIDTPGYGDVLVDSPANSSAAKVVAEVKRRIEAHVHKDRATRPGLPLDDEKKYWNELVHLCLFFVPPHRMKRADVELMTRLHELVPLVVVIAKADTMTKSETREFKAEVRQQLQSE</sequence>
<feature type="domain" description="Septin-type G" evidence="3">
    <location>
        <begin position="30"/>
        <end position="310"/>
    </location>
</feature>
<keyword evidence="5" id="KW-1185">Reference proteome</keyword>
<organism evidence="4 5">
    <name type="scientific">Chrysochromulina tobinii</name>
    <dbReference type="NCBI Taxonomy" id="1460289"/>
    <lineage>
        <taxon>Eukaryota</taxon>
        <taxon>Haptista</taxon>
        <taxon>Haptophyta</taxon>
        <taxon>Prymnesiophyceae</taxon>
        <taxon>Prymnesiales</taxon>
        <taxon>Chrysochromulinaceae</taxon>
        <taxon>Chrysochromulina</taxon>
    </lineage>
</organism>
<dbReference type="AlphaFoldDB" id="A0A0M0K437"/>